<proteinExistence type="predicted"/>
<accession>A0A3M7QGY8</accession>
<keyword evidence="3" id="KW-1185">Reference proteome</keyword>
<protein>
    <submittedName>
        <fullName evidence="2">Uncharacterized protein</fullName>
    </submittedName>
</protein>
<comment type="caution">
    <text evidence="2">The sequence shown here is derived from an EMBL/GenBank/DDBJ whole genome shotgun (WGS) entry which is preliminary data.</text>
</comment>
<keyword evidence="1" id="KW-0472">Membrane</keyword>
<keyword evidence="1" id="KW-0812">Transmembrane</keyword>
<evidence type="ECO:0000256" key="1">
    <source>
        <dbReference type="SAM" id="Phobius"/>
    </source>
</evidence>
<feature type="transmembrane region" description="Helical" evidence="1">
    <location>
        <begin position="77"/>
        <end position="94"/>
    </location>
</feature>
<dbReference type="AlphaFoldDB" id="A0A3M7QGY8"/>
<name>A0A3M7QGY8_BRAPC</name>
<evidence type="ECO:0000313" key="2">
    <source>
        <dbReference type="EMBL" id="RNA10198.1"/>
    </source>
</evidence>
<gene>
    <name evidence="2" type="ORF">BpHYR1_012875</name>
</gene>
<dbReference type="Proteomes" id="UP000276133">
    <property type="component" value="Unassembled WGS sequence"/>
</dbReference>
<dbReference type="EMBL" id="REGN01006265">
    <property type="protein sequence ID" value="RNA10198.1"/>
    <property type="molecule type" value="Genomic_DNA"/>
</dbReference>
<keyword evidence="1" id="KW-1133">Transmembrane helix</keyword>
<organism evidence="2 3">
    <name type="scientific">Brachionus plicatilis</name>
    <name type="common">Marine rotifer</name>
    <name type="synonym">Brachionus muelleri</name>
    <dbReference type="NCBI Taxonomy" id="10195"/>
    <lineage>
        <taxon>Eukaryota</taxon>
        <taxon>Metazoa</taxon>
        <taxon>Spiralia</taxon>
        <taxon>Gnathifera</taxon>
        <taxon>Rotifera</taxon>
        <taxon>Eurotatoria</taxon>
        <taxon>Monogononta</taxon>
        <taxon>Pseudotrocha</taxon>
        <taxon>Ploima</taxon>
        <taxon>Brachionidae</taxon>
        <taxon>Brachionus</taxon>
    </lineage>
</organism>
<sequence length="129" mass="15108">MENLNLENQNRQELLNGFTFTKNQLILISKDKLFELIINFKMPSISRFFIYRLKFFNFNSDKRVGGGIVSIIFKSQFLYSLSMITISFIIYGLVTSFKIESLNVVPQCFITFLCWSFTDDNNKLVNSNE</sequence>
<reference evidence="2 3" key="1">
    <citation type="journal article" date="2018" name="Sci. Rep.">
        <title>Genomic signatures of local adaptation to the degree of environmental predictability in rotifers.</title>
        <authorList>
            <person name="Franch-Gras L."/>
            <person name="Hahn C."/>
            <person name="Garcia-Roger E.M."/>
            <person name="Carmona M.J."/>
            <person name="Serra M."/>
            <person name="Gomez A."/>
        </authorList>
    </citation>
    <scope>NUCLEOTIDE SEQUENCE [LARGE SCALE GENOMIC DNA]</scope>
    <source>
        <strain evidence="2">HYR1</strain>
    </source>
</reference>
<evidence type="ECO:0000313" key="3">
    <source>
        <dbReference type="Proteomes" id="UP000276133"/>
    </source>
</evidence>